<dbReference type="AlphaFoldDB" id="A0A364NKK8"/>
<dbReference type="Proteomes" id="UP000250744">
    <property type="component" value="Unassembled WGS sequence"/>
</dbReference>
<accession>A0A364NKK8</accession>
<gene>
    <name evidence="1" type="ORF">DN062_12865</name>
</gene>
<protein>
    <submittedName>
        <fullName evidence="1">Uncharacterized protein</fullName>
    </submittedName>
</protein>
<name>A0A364NKK8_9GAMM</name>
<keyword evidence="2" id="KW-1185">Reference proteome</keyword>
<sequence>MRSGLSSSMSCERSCSFVHTCLGTANPYELKTCQLSALEQYLKAVKKTPRWVSICMDIRNSAVGIFGLKNLGSLQDVIPVGEADALKPIVS</sequence>
<organism evidence="1 2">
    <name type="scientific">Nitrincola tibetensis</name>
    <dbReference type="NCBI Taxonomy" id="2219697"/>
    <lineage>
        <taxon>Bacteria</taxon>
        <taxon>Pseudomonadati</taxon>
        <taxon>Pseudomonadota</taxon>
        <taxon>Gammaproteobacteria</taxon>
        <taxon>Oceanospirillales</taxon>
        <taxon>Oceanospirillaceae</taxon>
        <taxon>Nitrincola</taxon>
    </lineage>
</organism>
<dbReference type="OrthoDB" id="7058586at2"/>
<evidence type="ECO:0000313" key="1">
    <source>
        <dbReference type="EMBL" id="RAU17574.1"/>
    </source>
</evidence>
<dbReference type="EMBL" id="QKRX01000009">
    <property type="protein sequence ID" value="RAU17574.1"/>
    <property type="molecule type" value="Genomic_DNA"/>
</dbReference>
<proteinExistence type="predicted"/>
<reference evidence="1 2" key="1">
    <citation type="submission" date="2018-06" db="EMBL/GenBank/DDBJ databases">
        <title>Nitrincola tibetense sp. nov., isolated from Lake XuguoCo on Tibetan Plateau.</title>
        <authorList>
            <person name="Xing P."/>
        </authorList>
    </citation>
    <scope>NUCLEOTIDE SEQUENCE [LARGE SCALE GENOMIC DNA]</scope>
    <source>
        <strain evidence="2">xg18</strain>
    </source>
</reference>
<comment type="caution">
    <text evidence="1">The sequence shown here is derived from an EMBL/GenBank/DDBJ whole genome shotgun (WGS) entry which is preliminary data.</text>
</comment>
<evidence type="ECO:0000313" key="2">
    <source>
        <dbReference type="Proteomes" id="UP000250744"/>
    </source>
</evidence>